<feature type="coiled-coil region" evidence="1">
    <location>
        <begin position="293"/>
        <end position="362"/>
    </location>
</feature>
<dbReference type="PANTHER" id="PTHR36335">
    <property type="entry name" value="CHAPERONE DNAJ-DOMAIN SUPERFAMILY PROTEIN"/>
    <property type="match status" value="1"/>
</dbReference>
<protein>
    <recommendedName>
        <fullName evidence="5">J domain-containing protein</fullName>
    </recommendedName>
</protein>
<dbReference type="CDD" id="cd06503">
    <property type="entry name" value="ATP-synt_Fo_b"/>
    <property type="match status" value="1"/>
</dbReference>
<name>A0AAV2CU52_9ROSI</name>
<dbReference type="InterPro" id="IPR001623">
    <property type="entry name" value="DnaJ_domain"/>
</dbReference>
<dbReference type="EMBL" id="OZ034814">
    <property type="protein sequence ID" value="CAL1360114.1"/>
    <property type="molecule type" value="Genomic_DNA"/>
</dbReference>
<organism evidence="3 4">
    <name type="scientific">Linum trigynum</name>
    <dbReference type="NCBI Taxonomy" id="586398"/>
    <lineage>
        <taxon>Eukaryota</taxon>
        <taxon>Viridiplantae</taxon>
        <taxon>Streptophyta</taxon>
        <taxon>Embryophyta</taxon>
        <taxon>Tracheophyta</taxon>
        <taxon>Spermatophyta</taxon>
        <taxon>Magnoliopsida</taxon>
        <taxon>eudicotyledons</taxon>
        <taxon>Gunneridae</taxon>
        <taxon>Pentapetalae</taxon>
        <taxon>rosids</taxon>
        <taxon>fabids</taxon>
        <taxon>Malpighiales</taxon>
        <taxon>Linaceae</taxon>
        <taxon>Linum</taxon>
    </lineage>
</organism>
<evidence type="ECO:0000256" key="1">
    <source>
        <dbReference type="SAM" id="Coils"/>
    </source>
</evidence>
<dbReference type="CDD" id="cd06257">
    <property type="entry name" value="DnaJ"/>
    <property type="match status" value="1"/>
</dbReference>
<dbReference type="AlphaFoldDB" id="A0AAV2CU52"/>
<proteinExistence type="predicted"/>
<accession>A0AAV2CU52</accession>
<keyword evidence="4" id="KW-1185">Reference proteome</keyword>
<dbReference type="InterPro" id="IPR036869">
    <property type="entry name" value="J_dom_sf"/>
</dbReference>
<gene>
    <name evidence="3" type="ORF">LTRI10_LOCUS7568</name>
</gene>
<evidence type="ECO:0000313" key="4">
    <source>
        <dbReference type="Proteomes" id="UP001497516"/>
    </source>
</evidence>
<keyword evidence="1" id="KW-0175">Coiled coil</keyword>
<evidence type="ECO:0000256" key="2">
    <source>
        <dbReference type="SAM" id="MobiDB-lite"/>
    </source>
</evidence>
<dbReference type="SUPFAM" id="SSF46565">
    <property type="entry name" value="Chaperone J-domain"/>
    <property type="match status" value="1"/>
</dbReference>
<dbReference type="PANTHER" id="PTHR36335:SF1">
    <property type="entry name" value="CHAPERONE DNAJ-DOMAIN SUPERFAMILY PROTEIN"/>
    <property type="match status" value="1"/>
</dbReference>
<evidence type="ECO:0000313" key="3">
    <source>
        <dbReference type="EMBL" id="CAL1360114.1"/>
    </source>
</evidence>
<feature type="region of interest" description="Disordered" evidence="2">
    <location>
        <begin position="76"/>
        <end position="195"/>
    </location>
</feature>
<feature type="compositionally biased region" description="Basic and acidic residues" evidence="2">
    <location>
        <begin position="112"/>
        <end position="156"/>
    </location>
</feature>
<sequence>MVIGVEFDGFHPVVSVDAPESFRHRLSYSRAVKLGNKVSFQLLLRIYDDGEDGDGENCGGCNVGCDEVKEEYHEISSDDDEDDCVKGHACRPTKPPDKRYDEEASPGNGPGSRKDERGDDSFDCKDFEKGSYGKCEEEECEKPRPPKCESGFHDMKVPCNDNPRSSNSGPGDNPEKKPDEDCFEGNKTFGEDENYFPEECQTPEYCNGTTFQQEEKRTNDHQFDCRGSFPFDEEQYAEFVSDFRPPQSSNPSHPATTKYASHVVQDSIVDEREKMKKTDEYKRAVEAEWAARQQEIQNQAEEAQRLRKKRKLEISEAIKKAQEAERQLKRKKEAELRASEIKTRQEQRVKEMREAKKKDELDGKAKERYRAEIKRKISLLQVQCRDLPSLLRNLGFRINGGANPSPEEVRKACREALLKYHPDRWPKTDIRQQVEAEEMIKLINLMRG</sequence>
<evidence type="ECO:0008006" key="5">
    <source>
        <dbReference type="Google" id="ProtNLM"/>
    </source>
</evidence>
<reference evidence="3 4" key="1">
    <citation type="submission" date="2024-04" db="EMBL/GenBank/DDBJ databases">
        <authorList>
            <person name="Fracassetti M."/>
        </authorList>
    </citation>
    <scope>NUCLEOTIDE SEQUENCE [LARGE SCALE GENOMIC DNA]</scope>
</reference>
<dbReference type="Proteomes" id="UP001497516">
    <property type="component" value="Chromosome 10"/>
</dbReference>
<dbReference type="Gene3D" id="1.10.287.110">
    <property type="entry name" value="DnaJ domain"/>
    <property type="match status" value="1"/>
</dbReference>